<name>A0A060DV18_9PROT</name>
<dbReference type="EMBL" id="POWG01000005">
    <property type="protein sequence ID" value="PNQ99640.1"/>
    <property type="molecule type" value="Genomic_DNA"/>
</dbReference>
<dbReference type="InterPro" id="IPR050879">
    <property type="entry name" value="Acyltransferase_3"/>
</dbReference>
<keyword evidence="1" id="KW-0472">Membrane</keyword>
<keyword evidence="3" id="KW-0614">Plasmid</keyword>
<dbReference type="RefSeq" id="WP_040136248.1">
    <property type="nucleotide sequence ID" value="NZ_CP007795.1"/>
</dbReference>
<protein>
    <submittedName>
        <fullName evidence="3">Acetyltransferase</fullName>
    </submittedName>
    <submittedName>
        <fullName evidence="4">Acyltransferase</fullName>
    </submittedName>
</protein>
<evidence type="ECO:0000313" key="5">
    <source>
        <dbReference type="Proteomes" id="UP000027186"/>
    </source>
</evidence>
<evidence type="ECO:0000259" key="2">
    <source>
        <dbReference type="Pfam" id="PF01757"/>
    </source>
</evidence>
<sequence>MPETPIKHTLPGGGPARHRSGADYVYGIDMVRFAAALLVTGFHLTWRDPAVADVMWSGWAGVQVFFVVSGFVIANSANNATPVAFIRSRLLRLYPAAWVCSILCLVALVLMPGPDPDLARRFIASFTLAPAGPYIASAYWTLPVEIAFYGAVFLLLFSGNFHRLPLFALALTAASSAYLGVYSLHVFGVVNMPFLEFEYGMLNMTLLRHGVFFALGIFLWLWSRGKLTRTGMAAALLALIAAPLEITARSVEFVERSPVPLNLADLWVNPLLIWGASLLAIVASARWRAEIATLPPSLLALLRVIGLATYPLYLLHEVIGGSAKALAMQAGASSMAGAVTGGALSIAVALLVAAVLEPAVRDRLRRLLDIPQAAFSARPAFSTFYRSGGTV</sequence>
<dbReference type="PANTHER" id="PTHR23028">
    <property type="entry name" value="ACETYLTRANSFERASE"/>
    <property type="match status" value="1"/>
</dbReference>
<dbReference type="AlphaFoldDB" id="A0A060DV18"/>
<keyword evidence="3" id="KW-0808">Transferase</keyword>
<reference evidence="3 5" key="1">
    <citation type="journal article" date="2014" name="Genome Announc.">
        <title>Complete Genome Sequence of the Model Rhizosphere Strain Azospirillum brasilense Az39, Successfully Applied in Agriculture.</title>
        <authorList>
            <person name="Rivera D."/>
            <person name="Revale S."/>
            <person name="Molina R."/>
            <person name="Gualpa J."/>
            <person name="Puente M."/>
            <person name="Maroniche G."/>
            <person name="Paris G."/>
            <person name="Baker D."/>
            <person name="Clavijo B."/>
            <person name="McLay K."/>
            <person name="Spaepen S."/>
            <person name="Perticari A."/>
            <person name="Vazquez M."/>
            <person name="Wisniewski-Dye F."/>
            <person name="Watkins C."/>
            <person name="Martinez-Abarca F."/>
            <person name="Vanderleyden J."/>
            <person name="Cassan F."/>
        </authorList>
    </citation>
    <scope>NUCLEOTIDE SEQUENCE [LARGE SCALE GENOMIC DNA]</scope>
    <source>
        <strain evidence="3 5">Az39</strain>
        <plasmid evidence="3">AbAZ39_p2</plasmid>
    </source>
</reference>
<organism evidence="3 5">
    <name type="scientific">Azospirillum argentinense</name>
    <dbReference type="NCBI Taxonomy" id="2970906"/>
    <lineage>
        <taxon>Bacteria</taxon>
        <taxon>Pseudomonadati</taxon>
        <taxon>Pseudomonadota</taxon>
        <taxon>Alphaproteobacteria</taxon>
        <taxon>Rhodospirillales</taxon>
        <taxon>Azospirillaceae</taxon>
        <taxon>Azospirillum</taxon>
    </lineage>
</organism>
<geneLocation type="plasmid" evidence="3 5">
    <name>AbAZ39_p2</name>
</geneLocation>
<dbReference type="Proteomes" id="UP000027186">
    <property type="component" value="Plasmid AbAZ39_p2"/>
</dbReference>
<feature type="transmembrane region" description="Helical" evidence="1">
    <location>
        <begin position="164"/>
        <end position="186"/>
    </location>
</feature>
<dbReference type="GO" id="GO:0016020">
    <property type="term" value="C:membrane"/>
    <property type="evidence" value="ECO:0007669"/>
    <property type="project" value="TreeGrafter"/>
</dbReference>
<dbReference type="OrthoDB" id="9807745at2"/>
<evidence type="ECO:0000313" key="4">
    <source>
        <dbReference type="EMBL" id="PNQ99640.1"/>
    </source>
</evidence>
<feature type="transmembrane region" description="Helical" evidence="1">
    <location>
        <begin position="24"/>
        <end position="44"/>
    </location>
</feature>
<keyword evidence="1" id="KW-0812">Transmembrane</keyword>
<proteinExistence type="predicted"/>
<keyword evidence="4" id="KW-0012">Acyltransferase</keyword>
<accession>A0A060DV18</accession>
<keyword evidence="1" id="KW-1133">Transmembrane helix</keyword>
<gene>
    <name evidence="3" type="ORF">ABAZ39_24055</name>
    <name evidence="4" type="ORF">C1S70_06665</name>
</gene>
<dbReference type="EMBL" id="CP007795">
    <property type="protein sequence ID" value="AIB14968.1"/>
    <property type="molecule type" value="Genomic_DNA"/>
</dbReference>
<feature type="transmembrane region" description="Helical" evidence="1">
    <location>
        <begin position="297"/>
        <end position="315"/>
    </location>
</feature>
<dbReference type="PANTHER" id="PTHR23028:SF131">
    <property type="entry name" value="BLR2367 PROTEIN"/>
    <property type="match status" value="1"/>
</dbReference>
<feature type="transmembrane region" description="Helical" evidence="1">
    <location>
        <begin position="230"/>
        <end position="246"/>
    </location>
</feature>
<feature type="transmembrane region" description="Helical" evidence="1">
    <location>
        <begin position="131"/>
        <end position="157"/>
    </location>
</feature>
<accession>A0A2K1G4B8</accession>
<feature type="transmembrane region" description="Helical" evidence="1">
    <location>
        <begin position="266"/>
        <end position="285"/>
    </location>
</feature>
<geneLocation type="plasmid" evidence="4">
    <name>p3unnamed</name>
</geneLocation>
<dbReference type="GO" id="GO:0000271">
    <property type="term" value="P:polysaccharide biosynthetic process"/>
    <property type="evidence" value="ECO:0007669"/>
    <property type="project" value="TreeGrafter"/>
</dbReference>
<evidence type="ECO:0000313" key="6">
    <source>
        <dbReference type="Proteomes" id="UP000236268"/>
    </source>
</evidence>
<feature type="transmembrane region" description="Helical" evidence="1">
    <location>
        <begin position="335"/>
        <end position="356"/>
    </location>
</feature>
<feature type="transmembrane region" description="Helical" evidence="1">
    <location>
        <begin position="56"/>
        <end position="78"/>
    </location>
</feature>
<evidence type="ECO:0000313" key="3">
    <source>
        <dbReference type="EMBL" id="AIB14968.1"/>
    </source>
</evidence>
<feature type="transmembrane region" description="Helical" evidence="1">
    <location>
        <begin position="90"/>
        <end position="111"/>
    </location>
</feature>
<dbReference type="Proteomes" id="UP000236268">
    <property type="component" value="Unassembled WGS sequence"/>
</dbReference>
<feature type="domain" description="Acyltransferase 3" evidence="2">
    <location>
        <begin position="26"/>
        <end position="353"/>
    </location>
</feature>
<evidence type="ECO:0000256" key="1">
    <source>
        <dbReference type="SAM" id="Phobius"/>
    </source>
</evidence>
<dbReference type="KEGG" id="abq:ABAZ39_24055"/>
<feature type="transmembrane region" description="Helical" evidence="1">
    <location>
        <begin position="206"/>
        <end position="223"/>
    </location>
</feature>
<reference evidence="4 6" key="2">
    <citation type="submission" date="2018-01" db="EMBL/GenBank/DDBJ databases">
        <title>Whole genome sequence of Azospirillum brasilense REC3 isolated from strawberry roots.</title>
        <authorList>
            <person name="Fontana C.A."/>
            <person name="Salazar S.M."/>
            <person name="Bassi D."/>
            <person name="Puglisi E."/>
            <person name="Lovaisa N.C."/>
            <person name="Toffoli L.M."/>
            <person name="Pedraza R."/>
            <person name="Cocconcelli P.S."/>
        </authorList>
    </citation>
    <scope>NUCLEOTIDE SEQUENCE [LARGE SCALE GENOMIC DNA]</scope>
    <source>
        <strain evidence="4 6">REC3</strain>
        <plasmid evidence="4">p3unnamed</plasmid>
    </source>
</reference>
<dbReference type="InterPro" id="IPR002656">
    <property type="entry name" value="Acyl_transf_3_dom"/>
</dbReference>
<dbReference type="GO" id="GO:0016747">
    <property type="term" value="F:acyltransferase activity, transferring groups other than amino-acyl groups"/>
    <property type="evidence" value="ECO:0007669"/>
    <property type="project" value="InterPro"/>
</dbReference>
<dbReference type="Pfam" id="PF01757">
    <property type="entry name" value="Acyl_transf_3"/>
    <property type="match status" value="1"/>
</dbReference>